<protein>
    <submittedName>
        <fullName evidence="4">SGNH/GDSL hydrolase family protein</fullName>
    </submittedName>
</protein>
<gene>
    <name evidence="4" type="ORF">F2Y13_03915</name>
</gene>
<proteinExistence type="predicted"/>
<dbReference type="Pfam" id="PF13472">
    <property type="entry name" value="Lipase_GDSL_2"/>
    <property type="match status" value="1"/>
</dbReference>
<accession>A0A5B3GDZ0</accession>
<feature type="chain" id="PRO_5022777704" evidence="1">
    <location>
        <begin position="21"/>
        <end position="365"/>
    </location>
</feature>
<feature type="domain" description="SGNH hydrolase-type esterase" evidence="2">
    <location>
        <begin position="149"/>
        <end position="341"/>
    </location>
</feature>
<dbReference type="AlphaFoldDB" id="A0A5B3GDZ0"/>
<feature type="domain" description="Carbohydrate esterase 2 N-terminal" evidence="3">
    <location>
        <begin position="35"/>
        <end position="139"/>
    </location>
</feature>
<dbReference type="Pfam" id="PF17996">
    <property type="entry name" value="CE2_N"/>
    <property type="match status" value="1"/>
</dbReference>
<dbReference type="InterPro" id="IPR052762">
    <property type="entry name" value="PCW_deacetylase/CE"/>
</dbReference>
<dbReference type="PANTHER" id="PTHR37834">
    <property type="entry name" value="GDSL-LIKE LIPASE/ACYLHYDROLASE DOMAIN PROTEIN (AFU_ORTHOLOGUE AFUA_2G00620)"/>
    <property type="match status" value="1"/>
</dbReference>
<dbReference type="InterPro" id="IPR013830">
    <property type="entry name" value="SGNH_hydro"/>
</dbReference>
<feature type="signal peptide" evidence="1">
    <location>
        <begin position="1"/>
        <end position="20"/>
    </location>
</feature>
<dbReference type="InterPro" id="IPR036514">
    <property type="entry name" value="SGNH_hydro_sf"/>
</dbReference>
<evidence type="ECO:0000256" key="1">
    <source>
        <dbReference type="SAM" id="SignalP"/>
    </source>
</evidence>
<evidence type="ECO:0000259" key="2">
    <source>
        <dbReference type="Pfam" id="PF13472"/>
    </source>
</evidence>
<dbReference type="Gene3D" id="3.40.50.1110">
    <property type="entry name" value="SGNH hydrolase"/>
    <property type="match status" value="1"/>
</dbReference>
<keyword evidence="4" id="KW-0378">Hydrolase</keyword>
<dbReference type="GO" id="GO:0052689">
    <property type="term" value="F:carboxylic ester hydrolase activity"/>
    <property type="evidence" value="ECO:0007669"/>
    <property type="project" value="InterPro"/>
</dbReference>
<dbReference type="InterPro" id="IPR037461">
    <property type="entry name" value="CtCE2-like_dom"/>
</dbReference>
<evidence type="ECO:0000313" key="4">
    <source>
        <dbReference type="EMBL" id="KAA2371526.1"/>
    </source>
</evidence>
<dbReference type="RefSeq" id="WP_149887048.1">
    <property type="nucleotide sequence ID" value="NZ_CAUABS010000051.1"/>
</dbReference>
<organism evidence="4 5">
    <name type="scientific">Alistipes shahii</name>
    <dbReference type="NCBI Taxonomy" id="328814"/>
    <lineage>
        <taxon>Bacteria</taxon>
        <taxon>Pseudomonadati</taxon>
        <taxon>Bacteroidota</taxon>
        <taxon>Bacteroidia</taxon>
        <taxon>Bacteroidales</taxon>
        <taxon>Rikenellaceae</taxon>
        <taxon>Alistipes</taxon>
    </lineage>
</organism>
<dbReference type="EMBL" id="VVXK01000003">
    <property type="protein sequence ID" value="KAA2371526.1"/>
    <property type="molecule type" value="Genomic_DNA"/>
</dbReference>
<comment type="caution">
    <text evidence="4">The sequence shown here is derived from an EMBL/GenBank/DDBJ whole genome shotgun (WGS) entry which is preliminary data.</text>
</comment>
<dbReference type="PANTHER" id="PTHR37834:SF2">
    <property type="entry name" value="ESTERASE, SGNH HYDROLASE-TYPE"/>
    <property type="match status" value="1"/>
</dbReference>
<name>A0A5B3GDZ0_9BACT</name>
<reference evidence="4 5" key="1">
    <citation type="journal article" date="2019" name="Nat. Med.">
        <title>A library of human gut bacterial isolates paired with longitudinal multiomics data enables mechanistic microbiome research.</title>
        <authorList>
            <person name="Poyet M."/>
            <person name="Groussin M."/>
            <person name="Gibbons S.M."/>
            <person name="Avila-Pacheco J."/>
            <person name="Jiang X."/>
            <person name="Kearney S.M."/>
            <person name="Perrotta A.R."/>
            <person name="Berdy B."/>
            <person name="Zhao S."/>
            <person name="Lieberman T.D."/>
            <person name="Swanson P.K."/>
            <person name="Smith M."/>
            <person name="Roesemann S."/>
            <person name="Alexander J.E."/>
            <person name="Rich S.A."/>
            <person name="Livny J."/>
            <person name="Vlamakis H."/>
            <person name="Clish C."/>
            <person name="Bullock K."/>
            <person name="Deik A."/>
            <person name="Scott J."/>
            <person name="Pierce K.A."/>
            <person name="Xavier R.J."/>
            <person name="Alm E.J."/>
        </authorList>
    </citation>
    <scope>NUCLEOTIDE SEQUENCE [LARGE SCALE GENOMIC DNA]</scope>
    <source>
        <strain evidence="4 5">BIOML-A2</strain>
    </source>
</reference>
<evidence type="ECO:0000313" key="5">
    <source>
        <dbReference type="Proteomes" id="UP000323567"/>
    </source>
</evidence>
<keyword evidence="1" id="KW-0732">Signal</keyword>
<evidence type="ECO:0000259" key="3">
    <source>
        <dbReference type="Pfam" id="PF17996"/>
    </source>
</evidence>
<dbReference type="CDD" id="cd01831">
    <property type="entry name" value="Endoglucanase_E_like"/>
    <property type="match status" value="1"/>
</dbReference>
<dbReference type="Gene3D" id="2.60.120.260">
    <property type="entry name" value="Galactose-binding domain-like"/>
    <property type="match status" value="1"/>
</dbReference>
<sequence length="365" mass="39730">MNRRLIFAVLALLCAGAVSAQERTEAPAASSEVRYVGRTQTNGGDVSFDWSGTCFECRFTGGSLAMRVSDTKKNYYNLTVDGRDAGVVTTFGTDSVVVLAEKLGRGEHTVRMQKRTEGEQGRTTIHAFLLDRGRRLLPAAPAPGRHIEFIGNSLTCGYGTEGLSKDEPFKPQTENCNKAYACIIARYFGADYTLIAHSGRGAARNYGDKNATSQNTMADRIANTFDEAAEPAWDFAASPYRPDLVVINLGSNDFSTLPHPSRDEFAAAYTRILQTLRGAYGDEMPILCVAPRVSEPAFTYIRDLCQSGVVPNLHFAAVLPGYCNDGSELGSSAHPNYAGHRKMAMLLIPYVSTLTGWEAEIKPIE</sequence>
<dbReference type="SUPFAM" id="SSF52266">
    <property type="entry name" value="SGNH hydrolase"/>
    <property type="match status" value="1"/>
</dbReference>
<dbReference type="Proteomes" id="UP000323567">
    <property type="component" value="Unassembled WGS sequence"/>
</dbReference>
<dbReference type="InterPro" id="IPR040794">
    <property type="entry name" value="CE2_N"/>
</dbReference>